<evidence type="ECO:0000313" key="4">
    <source>
        <dbReference type="Proteomes" id="UP000675781"/>
    </source>
</evidence>
<dbReference type="Gene3D" id="3.40.630.30">
    <property type="match status" value="1"/>
</dbReference>
<sequence length="181" mass="19970">MTESQPHPAQPNPAEPNPAPTVRRADAADRPGYDRLWQLFRHELSALTGTLPFPDGTFRTERLEAAFADPDWAPYLFTRGENPAGFAVVRGLGAPTRVLNSFFVVAGARRSGLGLHAACQVMRLHPGAWEVAFQDANPPAVRFWRRVATELAGDAWTEEHRASPARPDLPPDTWIRIDAVS</sequence>
<comment type="caution">
    <text evidence="3">The sequence shown here is derived from an EMBL/GenBank/DDBJ whole genome shotgun (WGS) entry which is preliminary data.</text>
</comment>
<reference evidence="3" key="1">
    <citation type="submission" date="2021-04" db="EMBL/GenBank/DDBJ databases">
        <title>Genome based classification of Actinospica acidithermotolerans sp. nov., an actinobacterium isolated from an Indonesian hot spring.</title>
        <authorList>
            <person name="Kusuma A.B."/>
            <person name="Putra K.E."/>
            <person name="Nafisah S."/>
            <person name="Loh J."/>
            <person name="Nouioui I."/>
            <person name="Goodfellow M."/>
        </authorList>
    </citation>
    <scope>NUCLEOTIDE SEQUENCE</scope>
    <source>
        <strain evidence="3">CSCA 57</strain>
    </source>
</reference>
<gene>
    <name evidence="3" type="ORF">KDL01_15725</name>
</gene>
<dbReference type="RefSeq" id="WP_212529243.1">
    <property type="nucleotide sequence ID" value="NZ_JAGSOG010000068.1"/>
</dbReference>
<organism evidence="3 4">
    <name type="scientific">Actinospica durhamensis</name>
    <dbReference type="NCBI Taxonomy" id="1508375"/>
    <lineage>
        <taxon>Bacteria</taxon>
        <taxon>Bacillati</taxon>
        <taxon>Actinomycetota</taxon>
        <taxon>Actinomycetes</taxon>
        <taxon>Catenulisporales</taxon>
        <taxon>Actinospicaceae</taxon>
        <taxon>Actinospica</taxon>
    </lineage>
</organism>
<name>A0A941EVJ5_9ACTN</name>
<dbReference type="SUPFAM" id="SSF55729">
    <property type="entry name" value="Acyl-CoA N-acyltransferases (Nat)"/>
    <property type="match status" value="1"/>
</dbReference>
<dbReference type="AlphaFoldDB" id="A0A941EVJ5"/>
<dbReference type="InterPro" id="IPR000182">
    <property type="entry name" value="GNAT_dom"/>
</dbReference>
<evidence type="ECO:0000256" key="1">
    <source>
        <dbReference type="SAM" id="MobiDB-lite"/>
    </source>
</evidence>
<accession>A0A941EVJ5</accession>
<protein>
    <submittedName>
        <fullName evidence="3">GNAT family N-acetyltransferase</fullName>
    </submittedName>
</protein>
<keyword evidence="4" id="KW-1185">Reference proteome</keyword>
<evidence type="ECO:0000259" key="2">
    <source>
        <dbReference type="PROSITE" id="PS51186"/>
    </source>
</evidence>
<dbReference type="GO" id="GO:0016747">
    <property type="term" value="F:acyltransferase activity, transferring groups other than amino-acyl groups"/>
    <property type="evidence" value="ECO:0007669"/>
    <property type="project" value="InterPro"/>
</dbReference>
<dbReference type="Proteomes" id="UP000675781">
    <property type="component" value="Unassembled WGS sequence"/>
</dbReference>
<proteinExistence type="predicted"/>
<dbReference type="PROSITE" id="PS51186">
    <property type="entry name" value="GNAT"/>
    <property type="match status" value="1"/>
</dbReference>
<feature type="region of interest" description="Disordered" evidence="1">
    <location>
        <begin position="1"/>
        <end position="25"/>
    </location>
</feature>
<feature type="compositionally biased region" description="Pro residues" evidence="1">
    <location>
        <begin position="8"/>
        <end position="19"/>
    </location>
</feature>
<feature type="domain" description="N-acetyltransferase" evidence="2">
    <location>
        <begin position="20"/>
        <end position="180"/>
    </location>
</feature>
<dbReference type="EMBL" id="JAGSOG010000068">
    <property type="protein sequence ID" value="MBR7834724.1"/>
    <property type="molecule type" value="Genomic_DNA"/>
</dbReference>
<evidence type="ECO:0000313" key="3">
    <source>
        <dbReference type="EMBL" id="MBR7834724.1"/>
    </source>
</evidence>
<dbReference type="InterPro" id="IPR016181">
    <property type="entry name" value="Acyl_CoA_acyltransferase"/>
</dbReference>